<evidence type="ECO:0000256" key="5">
    <source>
        <dbReference type="ARBA" id="ARBA00022692"/>
    </source>
</evidence>
<feature type="transmembrane region" description="Helical" evidence="15">
    <location>
        <begin position="6"/>
        <end position="26"/>
    </location>
</feature>
<organism evidence="16">
    <name type="scientific">Capros aper</name>
    <name type="common">boarfish</name>
    <dbReference type="NCBI Taxonomy" id="206100"/>
    <lineage>
        <taxon>Eukaryota</taxon>
        <taxon>Metazoa</taxon>
        <taxon>Chordata</taxon>
        <taxon>Craniata</taxon>
        <taxon>Vertebrata</taxon>
        <taxon>Euteleostomi</taxon>
        <taxon>Actinopterygii</taxon>
        <taxon>Neopterygii</taxon>
        <taxon>Teleostei</taxon>
        <taxon>Neoteleostei</taxon>
        <taxon>Acanthomorphata</taxon>
        <taxon>Eupercaria</taxon>
        <taxon>Caproiformes</taxon>
        <taxon>Caproidae</taxon>
        <taxon>Capros</taxon>
    </lineage>
</organism>
<keyword evidence="4 14" id="KW-0138">CF(0)</keyword>
<evidence type="ECO:0000256" key="10">
    <source>
        <dbReference type="ARBA" id="ARBA00023136"/>
    </source>
</evidence>
<dbReference type="PANTHER" id="PTHR39937:SF1">
    <property type="entry name" value="ATP SYNTHASE PROTEIN 8"/>
    <property type="match status" value="1"/>
</dbReference>
<dbReference type="EMBL" id="AP009159">
    <property type="protein sequence ID" value="BAF51716.1"/>
    <property type="molecule type" value="Genomic_DNA"/>
</dbReference>
<evidence type="ECO:0000256" key="7">
    <source>
        <dbReference type="ARBA" id="ARBA00022989"/>
    </source>
</evidence>
<keyword evidence="3 14" id="KW-0813">Transport</keyword>
<evidence type="ECO:0000313" key="16">
    <source>
        <dbReference type="EMBL" id="BAF51716.1"/>
    </source>
</evidence>
<evidence type="ECO:0000256" key="3">
    <source>
        <dbReference type="ARBA" id="ARBA00022448"/>
    </source>
</evidence>
<comment type="subcellular location">
    <subcellularLocation>
        <location evidence="1 14">Mitochondrion membrane</location>
        <topology evidence="1 14">Single-pass membrane protein</topology>
    </subcellularLocation>
</comment>
<dbReference type="AlphaFoldDB" id="A4QIK3"/>
<evidence type="ECO:0000256" key="2">
    <source>
        <dbReference type="ARBA" id="ARBA00008892"/>
    </source>
</evidence>
<dbReference type="Pfam" id="PF00895">
    <property type="entry name" value="ATP-synt_8"/>
    <property type="match status" value="1"/>
</dbReference>
<keyword evidence="5 14" id="KW-0812">Transmembrane</keyword>
<evidence type="ECO:0000256" key="13">
    <source>
        <dbReference type="ARBA" id="ARBA00064647"/>
    </source>
</evidence>
<name>A4QIK3_9TELE</name>
<dbReference type="GO" id="GO:0015078">
    <property type="term" value="F:proton transmembrane transporter activity"/>
    <property type="evidence" value="ECO:0007669"/>
    <property type="project" value="InterPro"/>
</dbReference>
<sequence length="55" mass="6622">MPHLDPNPWFFNFALMWLTFFVWVPLKVLDFTHPNKPAFLPAASVTPTTWTWPWY</sequence>
<gene>
    <name evidence="16" type="primary">ATPase 8</name>
</gene>
<geneLocation type="mitochondrion" evidence="16"/>
<evidence type="ECO:0000256" key="12">
    <source>
        <dbReference type="ARBA" id="ARBA00053067"/>
    </source>
</evidence>
<evidence type="ECO:0000256" key="1">
    <source>
        <dbReference type="ARBA" id="ARBA00004304"/>
    </source>
</evidence>
<reference evidence="16" key="1">
    <citation type="journal article" date="2007" name="Mol. Phylogenet. Evol.">
        <title>Phylogenetic position of tetraodontiform fishes within the higher teleosts: Bayesian inferences based on 44 whole mitochondrial genome sequences.</title>
        <authorList>
            <person name="Yamanoue Y."/>
            <person name="Miya M."/>
            <person name="Matsuura K."/>
            <person name="Yagishita N."/>
            <person name="Mabuchi K."/>
            <person name="Sakai H."/>
            <person name="Katoh M."/>
            <person name="Nishida M."/>
        </authorList>
    </citation>
    <scope>NUCLEOTIDE SEQUENCE</scope>
    <source>
        <tissue evidence="16">Muscle</tissue>
    </source>
</reference>
<evidence type="ECO:0000256" key="4">
    <source>
        <dbReference type="ARBA" id="ARBA00022547"/>
    </source>
</evidence>
<keyword evidence="6 14" id="KW-0375">Hydrogen ion transport</keyword>
<dbReference type="InterPro" id="IPR001421">
    <property type="entry name" value="ATP8_metazoa"/>
</dbReference>
<comment type="subunit">
    <text evidence="13">Component of the ATP synthase complex composed at least of ATP5F1A/subunit alpha, ATP5F1B/subunit beta, ATP5MC1/subunit c (homooctomer), MT-ATP6/subunit a, MT-ATP8/subunit 8, ATP5ME/subunit e, ATP5MF/subunit f, ATP5MG/subunit g, ATP5MK/subunit k, ATP5MJ/subunit j, ATP5F1C/subunit gamma, ATP5F1D/subunit delta, ATP5F1E/subunit epsilon, ATP5PF/subunit F6, ATP5PB/subunit b, ATP5PD/subunit d, ATP5PO/subunit OSCP. ATP synthase complex consists of a soluble F(1) head domain (subunits alpha(3) and beta(3)) - the catalytic core - and a membrane F(0) domain - the membrane proton channel (subunits c, a, 8, e, f, g, k and j). These two domains are linked by a central stalk (subunits gamma, delta, and epsilon) rotating inside the F1 region and a stationary peripheral stalk (subunits F6, b, d, and OSCP).</text>
</comment>
<dbReference type="InterPro" id="IPR050635">
    <property type="entry name" value="ATPase_protein_8"/>
</dbReference>
<evidence type="ECO:0000256" key="8">
    <source>
        <dbReference type="ARBA" id="ARBA00023065"/>
    </source>
</evidence>
<dbReference type="PANTHER" id="PTHR39937">
    <property type="entry name" value="ATP SYNTHASE PROTEIN 8"/>
    <property type="match status" value="1"/>
</dbReference>
<proteinExistence type="inferred from homology"/>
<protein>
    <recommendedName>
        <fullName evidence="14">ATP synthase complex subunit 8</fullName>
    </recommendedName>
</protein>
<keyword evidence="7 15" id="KW-1133">Transmembrane helix</keyword>
<evidence type="ECO:0000256" key="11">
    <source>
        <dbReference type="ARBA" id="ARBA00023310"/>
    </source>
</evidence>
<evidence type="ECO:0000256" key="9">
    <source>
        <dbReference type="ARBA" id="ARBA00023128"/>
    </source>
</evidence>
<dbReference type="GO" id="GO:0045259">
    <property type="term" value="C:proton-transporting ATP synthase complex"/>
    <property type="evidence" value="ECO:0007669"/>
    <property type="project" value="UniProtKB-KW"/>
</dbReference>
<dbReference type="GO" id="GO:0031966">
    <property type="term" value="C:mitochondrial membrane"/>
    <property type="evidence" value="ECO:0007669"/>
    <property type="project" value="UniProtKB-SubCell"/>
</dbReference>
<evidence type="ECO:0000256" key="6">
    <source>
        <dbReference type="ARBA" id="ARBA00022781"/>
    </source>
</evidence>
<keyword evidence="8 14" id="KW-0406">Ion transport</keyword>
<keyword evidence="11" id="KW-0066">ATP synthesis</keyword>
<evidence type="ECO:0000256" key="15">
    <source>
        <dbReference type="SAM" id="Phobius"/>
    </source>
</evidence>
<keyword evidence="9 14" id="KW-0496">Mitochondrion</keyword>
<keyword evidence="10 15" id="KW-0472">Membrane</keyword>
<dbReference type="GO" id="GO:0015986">
    <property type="term" value="P:proton motive force-driven ATP synthesis"/>
    <property type="evidence" value="ECO:0007669"/>
    <property type="project" value="InterPro"/>
</dbReference>
<comment type="function">
    <text evidence="12">Subunit 8, of the mitochondrial membrane ATP synthase complex (F(1)F(0) ATP synthase or Complex V) that produces ATP from ADP in the presence of a proton gradient across the membrane which is generated by electron transport complexes of the respiratory chain. ATP synthase complex consist of a soluble F(1) head domain - the catalytic core - and a membrane F(1) domain - the membrane proton channel. These two domains are linked by a central stalk rotating inside the F(1) region and a stationary peripheral stalk. During catalysis, ATP synthesis in the catalytic domain of F(1) is coupled via a rotary mechanism of the central stalk subunits to proton translocation. In vivo, can only synthesize ATP although its ATP hydrolase activity can be activated artificially in vitro. Part of the complex F(0) domain.</text>
</comment>
<comment type="similarity">
    <text evidence="2 14">Belongs to the ATPase protein 8 family.</text>
</comment>
<evidence type="ECO:0000256" key="14">
    <source>
        <dbReference type="RuleBase" id="RU003661"/>
    </source>
</evidence>
<accession>A4QIK3</accession>